<evidence type="ECO:0000313" key="1">
    <source>
        <dbReference type="EMBL" id="MDT0467302.1"/>
    </source>
</evidence>
<dbReference type="NCBIfam" id="TIGR01509">
    <property type="entry name" value="HAD-SF-IA-v3"/>
    <property type="match status" value="1"/>
</dbReference>
<organism evidence="1 2">
    <name type="scientific">Streptomyces gibsoniae</name>
    <dbReference type="NCBI Taxonomy" id="3075529"/>
    <lineage>
        <taxon>Bacteria</taxon>
        <taxon>Bacillati</taxon>
        <taxon>Actinomycetota</taxon>
        <taxon>Actinomycetes</taxon>
        <taxon>Kitasatosporales</taxon>
        <taxon>Streptomycetaceae</taxon>
        <taxon>Streptomyces</taxon>
    </lineage>
</organism>
<keyword evidence="1" id="KW-0378">Hydrolase</keyword>
<gene>
    <name evidence="1" type="ORF">RM764_30615</name>
</gene>
<dbReference type="InterPro" id="IPR036412">
    <property type="entry name" value="HAD-like_sf"/>
</dbReference>
<evidence type="ECO:0000313" key="2">
    <source>
        <dbReference type="Proteomes" id="UP001183809"/>
    </source>
</evidence>
<dbReference type="InterPro" id="IPR023198">
    <property type="entry name" value="PGP-like_dom2"/>
</dbReference>
<dbReference type="SUPFAM" id="SSF56784">
    <property type="entry name" value="HAD-like"/>
    <property type="match status" value="1"/>
</dbReference>
<dbReference type="EMBL" id="JAVREY010000050">
    <property type="protein sequence ID" value="MDT0467302.1"/>
    <property type="molecule type" value="Genomic_DNA"/>
</dbReference>
<proteinExistence type="predicted"/>
<comment type="caution">
    <text evidence="1">The sequence shown here is derived from an EMBL/GenBank/DDBJ whole genome shotgun (WGS) entry which is preliminary data.</text>
</comment>
<dbReference type="InterPro" id="IPR051806">
    <property type="entry name" value="HAD-like_SPP"/>
</dbReference>
<accession>A0ABU2U254</accession>
<keyword evidence="2" id="KW-1185">Reference proteome</keyword>
<dbReference type="GO" id="GO:0016787">
    <property type="term" value="F:hydrolase activity"/>
    <property type="evidence" value="ECO:0007669"/>
    <property type="project" value="UniProtKB-KW"/>
</dbReference>
<dbReference type="Proteomes" id="UP001183809">
    <property type="component" value="Unassembled WGS sequence"/>
</dbReference>
<dbReference type="InterPro" id="IPR006439">
    <property type="entry name" value="HAD-SF_hydro_IA"/>
</dbReference>
<dbReference type="Gene3D" id="3.40.50.1000">
    <property type="entry name" value="HAD superfamily/HAD-like"/>
    <property type="match status" value="1"/>
</dbReference>
<dbReference type="SFLD" id="SFLDS00003">
    <property type="entry name" value="Haloacid_Dehalogenase"/>
    <property type="match status" value="1"/>
</dbReference>
<protein>
    <submittedName>
        <fullName evidence="1">HAD-IA family hydrolase</fullName>
    </submittedName>
</protein>
<dbReference type="RefSeq" id="WP_311698758.1">
    <property type="nucleotide sequence ID" value="NZ_JAVREY010000050.1"/>
</dbReference>
<dbReference type="PANTHER" id="PTHR43481:SF4">
    <property type="entry name" value="GLYCEROL-1-PHOSPHATE PHOSPHOHYDROLASE 1-RELATED"/>
    <property type="match status" value="1"/>
</dbReference>
<name>A0ABU2U254_9ACTN</name>
<dbReference type="PANTHER" id="PTHR43481">
    <property type="entry name" value="FRUCTOSE-1-PHOSPHATE PHOSPHATASE"/>
    <property type="match status" value="1"/>
</dbReference>
<dbReference type="Pfam" id="PF00702">
    <property type="entry name" value="Hydrolase"/>
    <property type="match status" value="1"/>
</dbReference>
<dbReference type="Gene3D" id="1.10.150.240">
    <property type="entry name" value="Putative phosphatase, domain 2"/>
    <property type="match status" value="1"/>
</dbReference>
<sequence length="211" mass="22368">MTVCAVLFDVDGVLLDSAAAHRKVWNTWSLARGLDPERVWQLTFGRRPEDTVKDAAAHLDPIVERQVLDELLGRETDSIRPVDGAAELLRELSGSLWAIVTSGDRAFVEPRFAAAGLPLPVVRVYGGDVEHAKPAPDCFALAAARLGVAASACLVVEDAPAGIHAAVAAGCTVIGLTTTHPEESLQHAHMRATSLAEVRSLLVTQGLLTSP</sequence>
<dbReference type="SFLD" id="SFLDG01129">
    <property type="entry name" value="C1.5:_HAD__Beta-PGM__Phosphata"/>
    <property type="match status" value="1"/>
</dbReference>
<dbReference type="InterPro" id="IPR023214">
    <property type="entry name" value="HAD_sf"/>
</dbReference>
<reference evidence="2" key="1">
    <citation type="submission" date="2023-07" db="EMBL/GenBank/DDBJ databases">
        <title>30 novel species of actinomycetes from the DSMZ collection.</title>
        <authorList>
            <person name="Nouioui I."/>
        </authorList>
    </citation>
    <scope>NUCLEOTIDE SEQUENCE [LARGE SCALE GENOMIC DNA]</scope>
    <source>
        <strain evidence="2">DSM 41699</strain>
    </source>
</reference>